<dbReference type="AlphaFoldDB" id="A0A5M4B467"/>
<keyword evidence="9" id="KW-1185">Reference proteome</keyword>
<keyword evidence="4 6" id="KW-0418">Kinase</keyword>
<dbReference type="PROSITE" id="PS01076">
    <property type="entry name" value="ACETATE_KINASE_2"/>
    <property type="match status" value="1"/>
</dbReference>
<dbReference type="OrthoDB" id="9802453at2"/>
<comment type="function">
    <text evidence="6">Catalyzes the formation of acetyl phosphate from acetate and ATP. Can also catalyze the reverse reaction.</text>
</comment>
<keyword evidence="6" id="KW-0479">Metal-binding</keyword>
<feature type="binding site" evidence="6">
    <location>
        <position position="14"/>
    </location>
    <ligand>
        <name>ATP</name>
        <dbReference type="ChEBI" id="CHEBI:30616"/>
    </ligand>
</feature>
<dbReference type="GO" id="GO:0005737">
    <property type="term" value="C:cytoplasm"/>
    <property type="evidence" value="ECO:0007669"/>
    <property type="project" value="UniProtKB-SubCell"/>
</dbReference>
<accession>A0A5M4B467</accession>
<evidence type="ECO:0000256" key="4">
    <source>
        <dbReference type="ARBA" id="ARBA00022777"/>
    </source>
</evidence>
<feature type="binding site" evidence="6">
    <location>
        <begin position="283"/>
        <end position="285"/>
    </location>
    <ligand>
        <name>ATP</name>
        <dbReference type="ChEBI" id="CHEBI:30616"/>
    </ligand>
</feature>
<dbReference type="GO" id="GO:0006083">
    <property type="term" value="P:acetate metabolic process"/>
    <property type="evidence" value="ECO:0007669"/>
    <property type="project" value="TreeGrafter"/>
</dbReference>
<dbReference type="NCBIfam" id="TIGR00016">
    <property type="entry name" value="ackA"/>
    <property type="match status" value="1"/>
</dbReference>
<dbReference type="PANTHER" id="PTHR21060:SF15">
    <property type="entry name" value="ACETATE KINASE-RELATED"/>
    <property type="match status" value="1"/>
</dbReference>
<dbReference type="Proteomes" id="UP000391834">
    <property type="component" value="Unassembled WGS sequence"/>
</dbReference>
<keyword evidence="6" id="KW-0460">Magnesium</keyword>
<dbReference type="GO" id="GO:0006085">
    <property type="term" value="P:acetyl-CoA biosynthetic process"/>
    <property type="evidence" value="ECO:0007669"/>
    <property type="project" value="UniProtKB-UniRule"/>
</dbReference>
<evidence type="ECO:0000256" key="2">
    <source>
        <dbReference type="ARBA" id="ARBA00022679"/>
    </source>
</evidence>
<evidence type="ECO:0000313" key="8">
    <source>
        <dbReference type="EMBL" id="GET34942.1"/>
    </source>
</evidence>
<keyword evidence="3 6" id="KW-0547">Nucleotide-binding</keyword>
<evidence type="ECO:0000256" key="3">
    <source>
        <dbReference type="ARBA" id="ARBA00022741"/>
    </source>
</evidence>
<feature type="binding site" evidence="6">
    <location>
        <position position="91"/>
    </location>
    <ligand>
        <name>substrate</name>
    </ligand>
</feature>
<dbReference type="HAMAP" id="MF_00020">
    <property type="entry name" value="Acetate_kinase"/>
    <property type="match status" value="1"/>
</dbReference>
<proteinExistence type="inferred from homology"/>
<protein>
    <recommendedName>
        <fullName evidence="6">Acetate kinase</fullName>
        <ecNumber evidence="6">2.7.2.1</ecNumber>
    </recommendedName>
    <alternativeName>
        <fullName evidence="6">Acetokinase</fullName>
    </alternativeName>
</protein>
<dbReference type="GO" id="GO:0008776">
    <property type="term" value="F:acetate kinase activity"/>
    <property type="evidence" value="ECO:0007669"/>
    <property type="project" value="UniProtKB-UniRule"/>
</dbReference>
<keyword evidence="5 6" id="KW-0067">ATP-binding</keyword>
<dbReference type="RefSeq" id="WP_025865231.1">
    <property type="nucleotide sequence ID" value="NZ_BLAX01000001.1"/>
</dbReference>
<keyword evidence="6" id="KW-0963">Cytoplasm</keyword>
<comment type="similarity">
    <text evidence="1 6 7">Belongs to the acetokinase family.</text>
</comment>
<feature type="binding site" evidence="6">
    <location>
        <begin position="332"/>
        <end position="336"/>
    </location>
    <ligand>
        <name>ATP</name>
        <dbReference type="ChEBI" id="CHEBI:30616"/>
    </ligand>
</feature>
<evidence type="ECO:0000313" key="9">
    <source>
        <dbReference type="Proteomes" id="UP000391834"/>
    </source>
</evidence>
<dbReference type="UniPathway" id="UPA00340">
    <property type="reaction ID" value="UER00458"/>
</dbReference>
<feature type="site" description="Transition state stabilizer" evidence="6">
    <location>
        <position position="180"/>
    </location>
</feature>
<keyword evidence="2 6" id="KW-0808">Transferase</keyword>
<dbReference type="InterPro" id="IPR023865">
    <property type="entry name" value="Aliphatic_acid_kinase_CS"/>
</dbReference>
<comment type="catalytic activity">
    <reaction evidence="6">
        <text>acetate + ATP = acetyl phosphate + ADP</text>
        <dbReference type="Rhea" id="RHEA:11352"/>
        <dbReference type="ChEBI" id="CHEBI:22191"/>
        <dbReference type="ChEBI" id="CHEBI:30089"/>
        <dbReference type="ChEBI" id="CHEBI:30616"/>
        <dbReference type="ChEBI" id="CHEBI:456216"/>
        <dbReference type="EC" id="2.7.2.1"/>
    </reaction>
</comment>
<dbReference type="GO" id="GO:0005524">
    <property type="term" value="F:ATP binding"/>
    <property type="evidence" value="ECO:0007669"/>
    <property type="project" value="UniProtKB-KW"/>
</dbReference>
<comment type="subunit">
    <text evidence="6">Homodimer.</text>
</comment>
<dbReference type="InterPro" id="IPR000890">
    <property type="entry name" value="Aliphatic_acid_kin_short-chain"/>
</dbReference>
<feature type="binding site" evidence="6">
    <location>
        <begin position="208"/>
        <end position="212"/>
    </location>
    <ligand>
        <name>ATP</name>
        <dbReference type="ChEBI" id="CHEBI:30616"/>
    </ligand>
</feature>
<dbReference type="PROSITE" id="PS01075">
    <property type="entry name" value="ACETATE_KINASE_1"/>
    <property type="match status" value="1"/>
</dbReference>
<comment type="caution">
    <text evidence="8">The sequence shown here is derived from an EMBL/GenBank/DDBJ whole genome shotgun (WGS) entry which is preliminary data.</text>
</comment>
<dbReference type="SUPFAM" id="SSF53067">
    <property type="entry name" value="Actin-like ATPase domain"/>
    <property type="match status" value="2"/>
</dbReference>
<reference evidence="8 9" key="1">
    <citation type="submission" date="2019-10" db="EMBL/GenBank/DDBJ databases">
        <title>Prolixibacter strains distinguished by the presence of nitrate reductase genes were adept at nitrate-dependent anaerobic corrosion of metallic iron and carbon steel.</title>
        <authorList>
            <person name="Iino T."/>
            <person name="Shono N."/>
            <person name="Ito K."/>
            <person name="Nakamura R."/>
            <person name="Sueoka K."/>
            <person name="Harayama S."/>
            <person name="Ohkuma M."/>
        </authorList>
    </citation>
    <scope>NUCLEOTIDE SEQUENCE [LARGE SCALE GENOMIC DNA]</scope>
    <source>
        <strain evidence="8 9">JCM 13498</strain>
    </source>
</reference>
<dbReference type="GO" id="GO:0000287">
    <property type="term" value="F:magnesium ion binding"/>
    <property type="evidence" value="ECO:0007669"/>
    <property type="project" value="UniProtKB-UniRule"/>
</dbReference>
<feature type="binding site" evidence="6">
    <location>
        <position position="386"/>
    </location>
    <ligand>
        <name>Mg(2+)</name>
        <dbReference type="ChEBI" id="CHEBI:18420"/>
    </ligand>
</feature>
<dbReference type="PIRSF" id="PIRSF000722">
    <property type="entry name" value="Acetate_prop_kin"/>
    <property type="match status" value="1"/>
</dbReference>
<dbReference type="InterPro" id="IPR004372">
    <property type="entry name" value="Ac/propionate_kinase"/>
</dbReference>
<evidence type="ECO:0000256" key="1">
    <source>
        <dbReference type="ARBA" id="ARBA00008748"/>
    </source>
</evidence>
<dbReference type="EC" id="2.7.2.1" evidence="6"/>
<evidence type="ECO:0000256" key="7">
    <source>
        <dbReference type="RuleBase" id="RU003835"/>
    </source>
</evidence>
<dbReference type="Gene3D" id="3.30.420.40">
    <property type="match status" value="2"/>
</dbReference>
<dbReference type="EMBL" id="BLAX01000001">
    <property type="protein sequence ID" value="GET34942.1"/>
    <property type="molecule type" value="Genomic_DNA"/>
</dbReference>
<gene>
    <name evidence="6 8" type="primary">ackA</name>
    <name evidence="8" type="ORF">PbJCM13498_38050</name>
</gene>
<comment type="subcellular location">
    <subcellularLocation>
        <location evidence="6">Cytoplasm</location>
    </subcellularLocation>
</comment>
<comment type="pathway">
    <text evidence="6">Metabolic intermediate biosynthesis; acetyl-CoA biosynthesis; acetyl-CoA from acetate: step 1/2.</text>
</comment>
<evidence type="ECO:0000256" key="6">
    <source>
        <dbReference type="HAMAP-Rule" id="MF_00020"/>
    </source>
</evidence>
<organism evidence="8 9">
    <name type="scientific">Prolixibacter bellariivorans</name>
    <dbReference type="NCBI Taxonomy" id="314319"/>
    <lineage>
        <taxon>Bacteria</taxon>
        <taxon>Pseudomonadati</taxon>
        <taxon>Bacteroidota</taxon>
        <taxon>Bacteroidia</taxon>
        <taxon>Marinilabiliales</taxon>
        <taxon>Prolixibacteraceae</taxon>
        <taxon>Prolixibacter</taxon>
    </lineage>
</organism>
<dbReference type="PANTHER" id="PTHR21060">
    <property type="entry name" value="ACETATE KINASE"/>
    <property type="match status" value="1"/>
</dbReference>
<dbReference type="Pfam" id="PF00871">
    <property type="entry name" value="Acetate_kinase"/>
    <property type="match status" value="1"/>
</dbReference>
<comment type="cofactor">
    <cofactor evidence="6">
        <name>Mg(2+)</name>
        <dbReference type="ChEBI" id="CHEBI:18420"/>
    </cofactor>
    <cofactor evidence="6">
        <name>Mn(2+)</name>
        <dbReference type="ChEBI" id="CHEBI:29035"/>
    </cofactor>
    <text evidence="6">Mg(2+). Can also accept Mn(2+).</text>
</comment>
<feature type="binding site" evidence="6">
    <location>
        <position position="7"/>
    </location>
    <ligand>
        <name>Mg(2+)</name>
        <dbReference type="ChEBI" id="CHEBI:18420"/>
    </ligand>
</feature>
<name>A0A5M4B467_9BACT</name>
<dbReference type="CDD" id="cd24010">
    <property type="entry name" value="ASKHA_NBD_AcK_PK"/>
    <property type="match status" value="1"/>
</dbReference>
<dbReference type="InterPro" id="IPR043129">
    <property type="entry name" value="ATPase_NBD"/>
</dbReference>
<feature type="site" description="Transition state stabilizer" evidence="6">
    <location>
        <position position="241"/>
    </location>
</feature>
<feature type="active site" description="Proton donor/acceptor" evidence="6">
    <location>
        <position position="148"/>
    </location>
</feature>
<sequence>MKILVLNCGSSSIKYQLFNMADQLVLAKGVVEKIGMQGSFLKHEKESGDKVKFEGEILDHKIGIEYVLGVLTSQKHGCITGLEEIEAVGHRVVHGGEAFKGSVFINDEVIQEMENCVELAPLHNPPNLKGIYAMQALLPDVPQVGVFDTAFHQTMPQHAYMYGIPYALYTKYGIRRYGFHGTSHRYVARRAAEILGLDQENSKIISCHLGNGASVCAVKNGESVDTSMGFTPVEGLIMGTRSGDIDLGAVTFIMDKEKIGTKSASTLFNKHAGMLGISGVSSDARDIEIAALENGNERAQLAMKMYDYRIRKYIGSYAAAMGGVDALVFTGGIGENADITRAGVCEDLEFLGIELDEDLNNGLRGKEQLISKEGSKVKVVVVPTNEELMIAIDTETIVKNQ</sequence>
<dbReference type="PRINTS" id="PR00471">
    <property type="entry name" value="ACETATEKNASE"/>
</dbReference>
<evidence type="ECO:0000256" key="5">
    <source>
        <dbReference type="ARBA" id="ARBA00022840"/>
    </source>
</evidence>